<dbReference type="Proteomes" id="UP000051061">
    <property type="component" value="Unassembled WGS sequence"/>
</dbReference>
<accession>A0A9D5DNI8</accession>
<dbReference type="EMBL" id="LJJD01000032">
    <property type="protein sequence ID" value="KQL56172.1"/>
    <property type="molecule type" value="Genomic_DNA"/>
</dbReference>
<dbReference type="Pfam" id="PF14066">
    <property type="entry name" value="DUF4256"/>
    <property type="match status" value="1"/>
</dbReference>
<evidence type="ECO:0000313" key="1">
    <source>
        <dbReference type="EMBL" id="KQL56172.1"/>
    </source>
</evidence>
<evidence type="ECO:0008006" key="3">
    <source>
        <dbReference type="Google" id="ProtNLM"/>
    </source>
</evidence>
<reference evidence="1 2" key="1">
    <citation type="submission" date="2015-09" db="EMBL/GenBank/DDBJ databases">
        <title>Genome sequencing project for genomic taxonomy and phylogenomics of Bacillus-like bacteria.</title>
        <authorList>
            <person name="Liu B."/>
            <person name="Wang J."/>
            <person name="Zhu Y."/>
            <person name="Liu G."/>
            <person name="Chen Q."/>
            <person name="Chen Z."/>
            <person name="Lan J."/>
            <person name="Che J."/>
            <person name="Ge C."/>
            <person name="Shi H."/>
            <person name="Pan Z."/>
            <person name="Liu X."/>
        </authorList>
    </citation>
    <scope>NUCLEOTIDE SEQUENCE [LARGE SCALE GENOMIC DNA]</scope>
    <source>
        <strain evidence="1 2">DSM 19153</strain>
    </source>
</reference>
<dbReference type="AlphaFoldDB" id="A0A9D5DNI8"/>
<dbReference type="InterPro" id="IPR025352">
    <property type="entry name" value="DUF4256"/>
</dbReference>
<evidence type="ECO:0000313" key="2">
    <source>
        <dbReference type="Proteomes" id="UP000051061"/>
    </source>
</evidence>
<protein>
    <recommendedName>
        <fullName evidence="3">DUF4256 domain-containing protein</fullName>
    </recommendedName>
</protein>
<keyword evidence="2" id="KW-1185">Reference proteome</keyword>
<organism evidence="1 2">
    <name type="scientific">Alkalicoccobacillus plakortidis</name>
    <dbReference type="NCBI Taxonomy" id="444060"/>
    <lineage>
        <taxon>Bacteria</taxon>
        <taxon>Bacillati</taxon>
        <taxon>Bacillota</taxon>
        <taxon>Bacilli</taxon>
        <taxon>Bacillales</taxon>
        <taxon>Bacillaceae</taxon>
        <taxon>Alkalicoccobacillus</taxon>
    </lineage>
</organism>
<comment type="caution">
    <text evidence="1">The sequence shown here is derived from an EMBL/GenBank/DDBJ whole genome shotgun (WGS) entry which is preliminary data.</text>
</comment>
<name>A0A9D5DNI8_9BACI</name>
<gene>
    <name evidence="1" type="ORF">AN965_14705</name>
</gene>
<proteinExistence type="predicted"/>
<sequence>MTYMENHFLSDKDGQALLSTLENRFKANQQRHPSIEWTTVKERLKNHPEALWSLNEMEMTGGEPDVVFYDAKQDLYTFVDCSKESPTGRRSACYDQAALDARKANKPALNVIDTVKAMGTSLLTEAQYRALQELGEFDAKTSSWVQTPADIRKRGGALFCDYRFGHVFVYHNGASSYYSARGFRVALTI</sequence>